<dbReference type="GO" id="GO:0000160">
    <property type="term" value="P:phosphorelay signal transduction system"/>
    <property type="evidence" value="ECO:0007669"/>
    <property type="project" value="InterPro"/>
</dbReference>
<dbReference type="SMART" id="SM00448">
    <property type="entry name" value="REC"/>
    <property type="match status" value="1"/>
</dbReference>
<sequence>MRVGNAPPQSILLVDDSPEEFAALEASLAPLGQRLVRACSGQEALKKILVEDFACILLDARMPGLDGRETAVFIQALERTRHVPLLFLTEGECAVHARGGHDVHRARSPDRWLIRPR</sequence>
<proteinExistence type="predicted"/>
<organism evidence="4 5">
    <name type="scientific">Cystobacter ferrugineus</name>
    <dbReference type="NCBI Taxonomy" id="83449"/>
    <lineage>
        <taxon>Bacteria</taxon>
        <taxon>Pseudomonadati</taxon>
        <taxon>Myxococcota</taxon>
        <taxon>Myxococcia</taxon>
        <taxon>Myxococcales</taxon>
        <taxon>Cystobacterineae</taxon>
        <taxon>Archangiaceae</taxon>
        <taxon>Cystobacter</taxon>
    </lineage>
</organism>
<dbReference type="Proteomes" id="UP000182229">
    <property type="component" value="Unassembled WGS sequence"/>
</dbReference>
<gene>
    <name evidence="4" type="ORF">BON30_34765</name>
</gene>
<protein>
    <recommendedName>
        <fullName evidence="3">Response regulatory domain-containing protein</fullName>
    </recommendedName>
</protein>
<dbReference type="Gene3D" id="3.40.50.2300">
    <property type="match status" value="1"/>
</dbReference>
<evidence type="ECO:0000256" key="2">
    <source>
        <dbReference type="PROSITE-ProRule" id="PRU00169"/>
    </source>
</evidence>
<feature type="domain" description="Response regulatory" evidence="3">
    <location>
        <begin position="10"/>
        <end position="117"/>
    </location>
</feature>
<dbReference type="RefSeq" id="WP_071902809.1">
    <property type="nucleotide sequence ID" value="NZ_MPIN01000011.1"/>
</dbReference>
<keyword evidence="1 2" id="KW-0597">Phosphoprotein</keyword>
<dbReference type="PANTHER" id="PTHR44591">
    <property type="entry name" value="STRESS RESPONSE REGULATOR PROTEIN 1"/>
    <property type="match status" value="1"/>
</dbReference>
<accession>A0A1L9B2A2</accession>
<feature type="modified residue" description="4-aspartylphosphate" evidence="2">
    <location>
        <position position="59"/>
    </location>
</feature>
<evidence type="ECO:0000256" key="1">
    <source>
        <dbReference type="ARBA" id="ARBA00022553"/>
    </source>
</evidence>
<comment type="caution">
    <text evidence="4">The sequence shown here is derived from an EMBL/GenBank/DDBJ whole genome shotgun (WGS) entry which is preliminary data.</text>
</comment>
<dbReference type="OrthoDB" id="9760752at2"/>
<evidence type="ECO:0000313" key="4">
    <source>
        <dbReference type="EMBL" id="OJH36313.1"/>
    </source>
</evidence>
<dbReference type="AlphaFoldDB" id="A0A1L9B2A2"/>
<evidence type="ECO:0000259" key="3">
    <source>
        <dbReference type="PROSITE" id="PS50110"/>
    </source>
</evidence>
<dbReference type="InterPro" id="IPR001789">
    <property type="entry name" value="Sig_transdc_resp-reg_receiver"/>
</dbReference>
<dbReference type="InterPro" id="IPR011006">
    <property type="entry name" value="CheY-like_superfamily"/>
</dbReference>
<dbReference type="InterPro" id="IPR050595">
    <property type="entry name" value="Bact_response_regulator"/>
</dbReference>
<dbReference type="SUPFAM" id="SSF52172">
    <property type="entry name" value="CheY-like"/>
    <property type="match status" value="1"/>
</dbReference>
<name>A0A1L9B2A2_9BACT</name>
<dbReference type="Pfam" id="PF00072">
    <property type="entry name" value="Response_reg"/>
    <property type="match status" value="1"/>
</dbReference>
<evidence type="ECO:0000313" key="5">
    <source>
        <dbReference type="Proteomes" id="UP000182229"/>
    </source>
</evidence>
<dbReference type="PROSITE" id="PS50110">
    <property type="entry name" value="RESPONSE_REGULATORY"/>
    <property type="match status" value="1"/>
</dbReference>
<reference evidence="5" key="1">
    <citation type="submission" date="2016-11" db="EMBL/GenBank/DDBJ databases">
        <authorList>
            <person name="Shukria A."/>
            <person name="Stevens D.C."/>
        </authorList>
    </citation>
    <scope>NUCLEOTIDE SEQUENCE [LARGE SCALE GENOMIC DNA]</scope>
    <source>
        <strain evidence="5">Cbfe23</strain>
    </source>
</reference>
<dbReference type="PANTHER" id="PTHR44591:SF3">
    <property type="entry name" value="RESPONSE REGULATORY DOMAIN-CONTAINING PROTEIN"/>
    <property type="match status" value="1"/>
</dbReference>
<keyword evidence="5" id="KW-1185">Reference proteome</keyword>
<reference evidence="4 5" key="2">
    <citation type="submission" date="2016-12" db="EMBL/GenBank/DDBJ databases">
        <title>Draft Genome Sequence of Cystobacter ferrugineus Strain Cbfe23.</title>
        <authorList>
            <person name="Akbar S."/>
            <person name="Dowd S.E."/>
            <person name="Stevens D.C."/>
        </authorList>
    </citation>
    <scope>NUCLEOTIDE SEQUENCE [LARGE SCALE GENOMIC DNA]</scope>
    <source>
        <strain evidence="4 5">Cbfe23</strain>
    </source>
</reference>
<dbReference type="EMBL" id="MPIN01000011">
    <property type="protein sequence ID" value="OJH36313.1"/>
    <property type="molecule type" value="Genomic_DNA"/>
</dbReference>
<dbReference type="STRING" id="83449.BON30_34765"/>